<evidence type="ECO:0000256" key="1">
    <source>
        <dbReference type="ARBA" id="ARBA00004141"/>
    </source>
</evidence>
<reference evidence="6 7" key="1">
    <citation type="submission" date="2020-06" db="EMBL/GenBank/DDBJ databases">
        <authorList>
            <person name="Li R."/>
            <person name="Bekaert M."/>
        </authorList>
    </citation>
    <scope>NUCLEOTIDE SEQUENCE [LARGE SCALE GENOMIC DNA]</scope>
    <source>
        <strain evidence="7">wild</strain>
    </source>
</reference>
<dbReference type="AlphaFoldDB" id="A0A6J8AC32"/>
<evidence type="ECO:0000256" key="2">
    <source>
        <dbReference type="ARBA" id="ARBA00022692"/>
    </source>
</evidence>
<feature type="transmembrane region" description="Helical" evidence="5">
    <location>
        <begin position="55"/>
        <end position="79"/>
    </location>
</feature>
<gene>
    <name evidence="6" type="ORF">MCOR_5717</name>
</gene>
<keyword evidence="7" id="KW-1185">Reference proteome</keyword>
<name>A0A6J8AC32_MYTCO</name>
<keyword evidence="4 5" id="KW-0472">Membrane</keyword>
<organism evidence="6 7">
    <name type="scientific">Mytilus coruscus</name>
    <name type="common">Sea mussel</name>
    <dbReference type="NCBI Taxonomy" id="42192"/>
    <lineage>
        <taxon>Eukaryota</taxon>
        <taxon>Metazoa</taxon>
        <taxon>Spiralia</taxon>
        <taxon>Lophotrochozoa</taxon>
        <taxon>Mollusca</taxon>
        <taxon>Bivalvia</taxon>
        <taxon>Autobranchia</taxon>
        <taxon>Pteriomorphia</taxon>
        <taxon>Mytilida</taxon>
        <taxon>Mytiloidea</taxon>
        <taxon>Mytilidae</taxon>
        <taxon>Mytilinae</taxon>
        <taxon>Mytilus</taxon>
    </lineage>
</organism>
<dbReference type="GO" id="GO:0005886">
    <property type="term" value="C:plasma membrane"/>
    <property type="evidence" value="ECO:0007669"/>
    <property type="project" value="TreeGrafter"/>
</dbReference>
<dbReference type="PANTHER" id="PTHR23112">
    <property type="entry name" value="G PROTEIN-COUPLED RECEPTOR 157-RELATED"/>
    <property type="match status" value="1"/>
</dbReference>
<keyword evidence="2 5" id="KW-0812">Transmembrane</keyword>
<evidence type="ECO:0000313" key="6">
    <source>
        <dbReference type="EMBL" id="CAC5364800.1"/>
    </source>
</evidence>
<dbReference type="OrthoDB" id="100006at2759"/>
<dbReference type="GO" id="GO:0004930">
    <property type="term" value="F:G protein-coupled receptor activity"/>
    <property type="evidence" value="ECO:0007669"/>
    <property type="project" value="TreeGrafter"/>
</dbReference>
<dbReference type="GO" id="GO:0007189">
    <property type="term" value="P:adenylate cyclase-activating G protein-coupled receptor signaling pathway"/>
    <property type="evidence" value="ECO:0007669"/>
    <property type="project" value="TreeGrafter"/>
</dbReference>
<evidence type="ECO:0000313" key="7">
    <source>
        <dbReference type="Proteomes" id="UP000507470"/>
    </source>
</evidence>
<evidence type="ECO:0000256" key="5">
    <source>
        <dbReference type="SAM" id="Phobius"/>
    </source>
</evidence>
<evidence type="ECO:0000256" key="4">
    <source>
        <dbReference type="ARBA" id="ARBA00023136"/>
    </source>
</evidence>
<comment type="subcellular location">
    <subcellularLocation>
        <location evidence="1">Membrane</location>
        <topology evidence="1">Multi-pass membrane protein</topology>
    </subcellularLocation>
</comment>
<dbReference type="EMBL" id="CACVKT020001076">
    <property type="protein sequence ID" value="CAC5364800.1"/>
    <property type="molecule type" value="Genomic_DNA"/>
</dbReference>
<protein>
    <submittedName>
        <fullName evidence="6">GPR157</fullName>
    </submittedName>
</protein>
<dbReference type="PANTHER" id="PTHR23112:SF0">
    <property type="entry name" value="TRANSMEMBRANE PROTEIN 116"/>
    <property type="match status" value="1"/>
</dbReference>
<proteinExistence type="predicted"/>
<feature type="transmembrane region" description="Helical" evidence="5">
    <location>
        <begin position="21"/>
        <end position="43"/>
    </location>
</feature>
<accession>A0A6J8AC32</accession>
<dbReference type="Proteomes" id="UP000507470">
    <property type="component" value="Unassembled WGS sequence"/>
</dbReference>
<sequence>MIFNVTNGTGEYIKKVTYVDIVVTITTCSLSIIGAVIIFINIGRKFYRAEQISDLMKLLFYLTIFTAIGYLFGAVRFLYGDDISPEKVLACHVENDFGCTAQSFMTTMSSGITITALAKRILGSDISVGSGTWCWISACLSDNERTIWMAVSGKGWEILMYFSCLWFYMLLKYRQKCEMIRSRRVIHNIALENI</sequence>
<keyword evidence="3 5" id="KW-1133">Transmembrane helix</keyword>
<evidence type="ECO:0000256" key="3">
    <source>
        <dbReference type="ARBA" id="ARBA00022989"/>
    </source>
</evidence>